<dbReference type="Proteomes" id="UP000014627">
    <property type="component" value="Unassembled WGS sequence"/>
</dbReference>
<dbReference type="EMBL" id="ATLC01000056">
    <property type="protein sequence ID" value="EPJ27393.1"/>
    <property type="molecule type" value="Genomic_DNA"/>
</dbReference>
<accession>A0ABN0MNH2</accession>
<organism evidence="1 2">
    <name type="scientific">Chlamydia psittaci 99DC5</name>
    <dbReference type="NCBI Taxonomy" id="1112251"/>
    <lineage>
        <taxon>Bacteria</taxon>
        <taxon>Pseudomonadati</taxon>
        <taxon>Chlamydiota</taxon>
        <taxon>Chlamydiia</taxon>
        <taxon>Chlamydiales</taxon>
        <taxon>Chlamydiaceae</taxon>
        <taxon>Chlamydia/Chlamydophila group</taxon>
        <taxon>Chlamydia</taxon>
    </lineage>
</organism>
<proteinExistence type="predicted"/>
<evidence type="ECO:0000313" key="1">
    <source>
        <dbReference type="EMBL" id="EPJ27393.1"/>
    </source>
</evidence>
<comment type="caution">
    <text evidence="1">The sequence shown here is derived from an EMBL/GenBank/DDBJ whole genome shotgun (WGS) entry which is preliminary data.</text>
</comment>
<protein>
    <submittedName>
        <fullName evidence="1">Uncharacterized protein</fullName>
    </submittedName>
</protein>
<name>A0ABN0MNH2_CHLPS</name>
<reference evidence="1 2" key="1">
    <citation type="submission" date="2013-04" db="EMBL/GenBank/DDBJ databases">
        <title>Genome sequence of Chlamydia psittaci 99DC5.</title>
        <authorList>
            <person name="Huot-Creasy H."/>
            <person name="McCracken C.L."/>
            <person name="Humphries M."/>
            <person name="Sachse K."/>
            <person name="Laroucau K."/>
            <person name="Bavoil P."/>
            <person name="Myers G.S."/>
        </authorList>
    </citation>
    <scope>NUCLEOTIDE SEQUENCE [LARGE SCALE GENOMIC DNA]</scope>
    <source>
        <strain evidence="1 2">99DC5</strain>
    </source>
</reference>
<sequence>PTRHLPCALVYL</sequence>
<feature type="non-terminal residue" evidence="1">
    <location>
        <position position="1"/>
    </location>
</feature>
<keyword evidence="2" id="KW-1185">Reference proteome</keyword>
<gene>
    <name evidence="1" type="ORF">CP99DC5_1051B</name>
</gene>
<evidence type="ECO:0000313" key="2">
    <source>
        <dbReference type="Proteomes" id="UP000014627"/>
    </source>
</evidence>